<dbReference type="InterPro" id="IPR003959">
    <property type="entry name" value="ATPase_AAA_core"/>
</dbReference>
<feature type="domain" description="AAA+ ATPase" evidence="7">
    <location>
        <begin position="515"/>
        <end position="651"/>
    </location>
</feature>
<keyword evidence="5" id="KW-0496">Mitochondrion</keyword>
<accession>A0AAD7JPY5</accession>
<keyword evidence="8" id="KW-0378">Hydrolase</keyword>
<dbReference type="PANTHER" id="PTHR45644:SF56">
    <property type="entry name" value="AAA ATPASE, PUTATIVE (AFU_ORTHOLOGUE AFUA_2G12920)-RELATED"/>
    <property type="match status" value="1"/>
</dbReference>
<comment type="caution">
    <text evidence="8">The sequence shown here is derived from an EMBL/GenBank/DDBJ whole genome shotgun (WGS) entry which is preliminary data.</text>
</comment>
<dbReference type="InterPro" id="IPR003593">
    <property type="entry name" value="AAA+_ATPase"/>
</dbReference>
<sequence>LGGMEPEEFHSVTNDEDLPEEPSICLFTPYEGCHDIIDSMIQSVANQLNADVVVLDALELALGEFGALGKDIGRAISAVYEPKTKLDPSRIQAAFDAIVAVSNKVQPSTGVDPAEHLKRRFIYLRDFGSIAQSAKPFMARLLHSIRVRRSPAYEDENASNNSSILHPTVLVMGFDKALAINTEVDLSDTFEFYLRSRTPKPSPRSKSSVFSEGGDALRTTLPLLNGQLFRLKAQFSKIPLRALPAAFFLPLVSKSSQVETTALSAAQDTVIPALGEECICLIPRNFQESSIRDLTSRAAIKRKTDVQEALLLLFLRQKGVLVADDLLSVILNSAVSANPPSGGANPNNALLSDVLDDHPDIPFPVALSRIATKAIGLAHRRPHAQPPMRIDAEDISKAHAMFTENSQTFSNWVNEVDARKKAEGSSQPATEPSNHSAGAGEKEKKDPIIESVKNCEDLNEHEQKLLPCIVNSVSLTTTFDNVCIDPEVIQSLKDVVSLPLLNPTIFKTGILARESIGGILLYGPPGTGKTMVCRALARECGARILQVRPSDVMNKWVGNSENLARNVFSLAHRLAPCVIFFDEIDSLFRSRTSGQSGDYKGDIVNEFLQVSSAQKNRDAGVVVIGATNRPFHLDEAVLRRLPTRLLVKLPDETRRKEILQVHLEGEAFPEVQLDDIARKTDGYSGSDLKNLCVSAATEAAKESVTVINATTDGTGRPDVPSRVLAPEHFEHALIQVSPSTRNSSELDRWHKSFTGRMGADGVGSVHRT</sequence>
<evidence type="ECO:0000256" key="3">
    <source>
        <dbReference type="ARBA" id="ARBA00022787"/>
    </source>
</evidence>
<dbReference type="PANTHER" id="PTHR45644">
    <property type="entry name" value="AAA ATPASE, PUTATIVE (AFU_ORTHOLOGUE AFUA_2G12920)-RELATED-RELATED"/>
    <property type="match status" value="1"/>
</dbReference>
<evidence type="ECO:0000256" key="5">
    <source>
        <dbReference type="ARBA" id="ARBA00023128"/>
    </source>
</evidence>
<dbReference type="GO" id="GO:0016887">
    <property type="term" value="F:ATP hydrolysis activity"/>
    <property type="evidence" value="ECO:0007669"/>
    <property type="project" value="InterPro"/>
</dbReference>
<keyword evidence="2" id="KW-0547">Nucleotide-binding</keyword>
<name>A0AAD7JPY5_9AGAR</name>
<evidence type="ECO:0000256" key="6">
    <source>
        <dbReference type="SAM" id="MobiDB-lite"/>
    </source>
</evidence>
<dbReference type="Proteomes" id="UP001215598">
    <property type="component" value="Unassembled WGS sequence"/>
</dbReference>
<evidence type="ECO:0000256" key="4">
    <source>
        <dbReference type="ARBA" id="ARBA00022840"/>
    </source>
</evidence>
<reference evidence="8" key="1">
    <citation type="submission" date="2023-03" db="EMBL/GenBank/DDBJ databases">
        <title>Massive genome expansion in bonnet fungi (Mycena s.s.) driven by repeated elements and novel gene families across ecological guilds.</title>
        <authorList>
            <consortium name="Lawrence Berkeley National Laboratory"/>
            <person name="Harder C.B."/>
            <person name="Miyauchi S."/>
            <person name="Viragh M."/>
            <person name="Kuo A."/>
            <person name="Thoen E."/>
            <person name="Andreopoulos B."/>
            <person name="Lu D."/>
            <person name="Skrede I."/>
            <person name="Drula E."/>
            <person name="Henrissat B."/>
            <person name="Morin E."/>
            <person name="Kohler A."/>
            <person name="Barry K."/>
            <person name="LaButti K."/>
            <person name="Morin E."/>
            <person name="Salamov A."/>
            <person name="Lipzen A."/>
            <person name="Mereny Z."/>
            <person name="Hegedus B."/>
            <person name="Baldrian P."/>
            <person name="Stursova M."/>
            <person name="Weitz H."/>
            <person name="Taylor A."/>
            <person name="Grigoriev I.V."/>
            <person name="Nagy L.G."/>
            <person name="Martin F."/>
            <person name="Kauserud H."/>
        </authorList>
    </citation>
    <scope>NUCLEOTIDE SEQUENCE</scope>
    <source>
        <strain evidence="8">CBHHK182m</strain>
    </source>
</reference>
<feature type="region of interest" description="Disordered" evidence="6">
    <location>
        <begin position="418"/>
        <end position="446"/>
    </location>
</feature>
<dbReference type="InterPro" id="IPR003960">
    <property type="entry name" value="ATPase_AAA_CS"/>
</dbReference>
<dbReference type="GO" id="GO:0005741">
    <property type="term" value="C:mitochondrial outer membrane"/>
    <property type="evidence" value="ECO:0007669"/>
    <property type="project" value="UniProtKB-SubCell"/>
</dbReference>
<proteinExistence type="predicted"/>
<feature type="non-terminal residue" evidence="8">
    <location>
        <position position="768"/>
    </location>
</feature>
<feature type="compositionally biased region" description="Polar residues" evidence="6">
    <location>
        <begin position="424"/>
        <end position="436"/>
    </location>
</feature>
<keyword evidence="3" id="KW-1000">Mitochondrion outer membrane</keyword>
<dbReference type="SMART" id="SM00382">
    <property type="entry name" value="AAA"/>
    <property type="match status" value="1"/>
</dbReference>
<dbReference type="SUPFAM" id="SSF52540">
    <property type="entry name" value="P-loop containing nucleoside triphosphate hydrolases"/>
    <property type="match status" value="1"/>
</dbReference>
<dbReference type="InterPro" id="IPR051701">
    <property type="entry name" value="Mito_OM_Translocase_MSP1"/>
</dbReference>
<evidence type="ECO:0000313" key="9">
    <source>
        <dbReference type="Proteomes" id="UP001215598"/>
    </source>
</evidence>
<dbReference type="AlphaFoldDB" id="A0AAD7JPY5"/>
<gene>
    <name evidence="8" type="ORF">B0H16DRAFT_1518040</name>
</gene>
<keyword evidence="9" id="KW-1185">Reference proteome</keyword>
<dbReference type="Gene3D" id="1.10.8.60">
    <property type="match status" value="1"/>
</dbReference>
<evidence type="ECO:0000259" key="7">
    <source>
        <dbReference type="SMART" id="SM00382"/>
    </source>
</evidence>
<dbReference type="GO" id="GO:0005524">
    <property type="term" value="F:ATP binding"/>
    <property type="evidence" value="ECO:0007669"/>
    <property type="project" value="UniProtKB-KW"/>
</dbReference>
<dbReference type="Pfam" id="PF17862">
    <property type="entry name" value="AAA_lid_3"/>
    <property type="match status" value="1"/>
</dbReference>
<keyword evidence="4" id="KW-0067">ATP-binding</keyword>
<protein>
    <submittedName>
        <fullName evidence="8">P-loop containing nucleoside triphosphate hydrolase protein</fullName>
    </submittedName>
</protein>
<dbReference type="Gene3D" id="3.40.50.300">
    <property type="entry name" value="P-loop containing nucleotide triphosphate hydrolases"/>
    <property type="match status" value="1"/>
</dbReference>
<comment type="subcellular location">
    <subcellularLocation>
        <location evidence="1">Mitochondrion outer membrane</location>
        <topology evidence="1">Single-pass membrane protein</topology>
    </subcellularLocation>
</comment>
<dbReference type="InterPro" id="IPR041569">
    <property type="entry name" value="AAA_lid_3"/>
</dbReference>
<keyword evidence="3" id="KW-0472">Membrane</keyword>
<evidence type="ECO:0000313" key="8">
    <source>
        <dbReference type="EMBL" id="KAJ7769499.1"/>
    </source>
</evidence>
<evidence type="ECO:0000256" key="2">
    <source>
        <dbReference type="ARBA" id="ARBA00022741"/>
    </source>
</evidence>
<evidence type="ECO:0000256" key="1">
    <source>
        <dbReference type="ARBA" id="ARBA00004572"/>
    </source>
</evidence>
<dbReference type="PROSITE" id="PS00674">
    <property type="entry name" value="AAA"/>
    <property type="match status" value="1"/>
</dbReference>
<organism evidence="8 9">
    <name type="scientific">Mycena metata</name>
    <dbReference type="NCBI Taxonomy" id="1033252"/>
    <lineage>
        <taxon>Eukaryota</taxon>
        <taxon>Fungi</taxon>
        <taxon>Dikarya</taxon>
        <taxon>Basidiomycota</taxon>
        <taxon>Agaricomycotina</taxon>
        <taxon>Agaricomycetes</taxon>
        <taxon>Agaricomycetidae</taxon>
        <taxon>Agaricales</taxon>
        <taxon>Marasmiineae</taxon>
        <taxon>Mycenaceae</taxon>
        <taxon>Mycena</taxon>
    </lineage>
</organism>
<dbReference type="EMBL" id="JARKIB010000018">
    <property type="protein sequence ID" value="KAJ7769499.1"/>
    <property type="molecule type" value="Genomic_DNA"/>
</dbReference>
<dbReference type="InterPro" id="IPR027417">
    <property type="entry name" value="P-loop_NTPase"/>
</dbReference>
<dbReference type="Pfam" id="PF00004">
    <property type="entry name" value="AAA"/>
    <property type="match status" value="1"/>
</dbReference>